<feature type="region of interest" description="Disordered" evidence="6">
    <location>
        <begin position="1"/>
        <end position="74"/>
    </location>
</feature>
<dbReference type="InterPro" id="IPR007219">
    <property type="entry name" value="XnlR_reg_dom"/>
</dbReference>
<keyword evidence="3" id="KW-0238">DNA-binding</keyword>
<dbReference type="Pfam" id="PF04082">
    <property type="entry name" value="Fungal_trans"/>
    <property type="match status" value="1"/>
</dbReference>
<reference evidence="8" key="2">
    <citation type="submission" date="2021-02" db="EMBL/GenBank/DDBJ databases">
        <title>Aspergillus chevalieri M1 genome sequence.</title>
        <authorList>
            <person name="Kadooka C."/>
            <person name="Mori K."/>
            <person name="Futagami T."/>
        </authorList>
    </citation>
    <scope>NUCLEOTIDE SEQUENCE</scope>
    <source>
        <strain evidence="8">M1</strain>
    </source>
</reference>
<feature type="compositionally biased region" description="Gly residues" evidence="6">
    <location>
        <begin position="47"/>
        <end position="70"/>
    </location>
</feature>
<evidence type="ECO:0000256" key="4">
    <source>
        <dbReference type="ARBA" id="ARBA00023163"/>
    </source>
</evidence>
<dbReference type="GO" id="GO:0000981">
    <property type="term" value="F:DNA-binding transcription factor activity, RNA polymerase II-specific"/>
    <property type="evidence" value="ECO:0007669"/>
    <property type="project" value="InterPro"/>
</dbReference>
<dbReference type="SUPFAM" id="SSF57701">
    <property type="entry name" value="Zn2/Cys6 DNA-binding domain"/>
    <property type="match status" value="1"/>
</dbReference>
<organism evidence="8 9">
    <name type="scientific">Aspergillus chevalieri</name>
    <name type="common">Eurotium chevalieri</name>
    <dbReference type="NCBI Taxonomy" id="182096"/>
    <lineage>
        <taxon>Eukaryota</taxon>
        <taxon>Fungi</taxon>
        <taxon>Dikarya</taxon>
        <taxon>Ascomycota</taxon>
        <taxon>Pezizomycotina</taxon>
        <taxon>Eurotiomycetes</taxon>
        <taxon>Eurotiomycetidae</taxon>
        <taxon>Eurotiales</taxon>
        <taxon>Aspergillaceae</taxon>
        <taxon>Aspergillus</taxon>
        <taxon>Aspergillus subgen. Aspergillus</taxon>
    </lineage>
</organism>
<feature type="compositionally biased region" description="Low complexity" evidence="6">
    <location>
        <begin position="22"/>
        <end position="46"/>
    </location>
</feature>
<keyword evidence="1" id="KW-0479">Metal-binding</keyword>
<keyword evidence="4" id="KW-0804">Transcription</keyword>
<evidence type="ECO:0000313" key="9">
    <source>
        <dbReference type="Proteomes" id="UP000637239"/>
    </source>
</evidence>
<dbReference type="Gene3D" id="4.10.240.10">
    <property type="entry name" value="Zn(2)-C6 fungal-type DNA-binding domain"/>
    <property type="match status" value="1"/>
</dbReference>
<proteinExistence type="predicted"/>
<evidence type="ECO:0000259" key="7">
    <source>
        <dbReference type="PROSITE" id="PS50048"/>
    </source>
</evidence>
<keyword evidence="5" id="KW-0539">Nucleus</keyword>
<dbReference type="GO" id="GO:0008270">
    <property type="term" value="F:zinc ion binding"/>
    <property type="evidence" value="ECO:0007669"/>
    <property type="project" value="InterPro"/>
</dbReference>
<dbReference type="CDD" id="cd12148">
    <property type="entry name" value="fungal_TF_MHR"/>
    <property type="match status" value="1"/>
</dbReference>
<dbReference type="InterPro" id="IPR001138">
    <property type="entry name" value="Zn2Cys6_DnaBD"/>
</dbReference>
<dbReference type="InterPro" id="IPR053187">
    <property type="entry name" value="Notoamide_regulator"/>
</dbReference>
<evidence type="ECO:0000313" key="8">
    <source>
        <dbReference type="EMBL" id="BCR91819.1"/>
    </source>
</evidence>
<evidence type="ECO:0000256" key="5">
    <source>
        <dbReference type="ARBA" id="ARBA00023242"/>
    </source>
</evidence>
<dbReference type="EMBL" id="AP024422">
    <property type="protein sequence ID" value="BCR91819.1"/>
    <property type="molecule type" value="Genomic_DNA"/>
</dbReference>
<dbReference type="KEGG" id="ache:ACHE_70662A"/>
<feature type="domain" description="Zn(2)-C6 fungal-type" evidence="7">
    <location>
        <begin position="81"/>
        <end position="110"/>
    </location>
</feature>
<keyword evidence="2" id="KW-0805">Transcription regulation</keyword>
<dbReference type="GO" id="GO:0006351">
    <property type="term" value="P:DNA-templated transcription"/>
    <property type="evidence" value="ECO:0007669"/>
    <property type="project" value="InterPro"/>
</dbReference>
<dbReference type="GO" id="GO:0003677">
    <property type="term" value="F:DNA binding"/>
    <property type="evidence" value="ECO:0007669"/>
    <property type="project" value="UniProtKB-KW"/>
</dbReference>
<keyword evidence="9" id="KW-1185">Reference proteome</keyword>
<reference evidence="8" key="1">
    <citation type="submission" date="2021-01" db="EMBL/GenBank/DDBJ databases">
        <authorList>
            <consortium name="Aspergillus chevalieri M1 genome sequencing consortium"/>
            <person name="Kazuki M."/>
            <person name="Futagami T."/>
        </authorList>
    </citation>
    <scope>NUCLEOTIDE SEQUENCE</scope>
    <source>
        <strain evidence="8">M1</strain>
    </source>
</reference>
<dbReference type="PANTHER" id="PTHR47256:SF9">
    <property type="entry name" value="ZN(II)2CYS6 TRANSCRIPTION FACTOR (EUROFUNG)"/>
    <property type="match status" value="1"/>
</dbReference>
<evidence type="ECO:0000256" key="1">
    <source>
        <dbReference type="ARBA" id="ARBA00022723"/>
    </source>
</evidence>
<dbReference type="SMART" id="SM00066">
    <property type="entry name" value="GAL4"/>
    <property type="match status" value="1"/>
</dbReference>
<dbReference type="PROSITE" id="PS00463">
    <property type="entry name" value="ZN2_CY6_FUNGAL_1"/>
    <property type="match status" value="1"/>
</dbReference>
<dbReference type="Proteomes" id="UP000637239">
    <property type="component" value="Chromosome 7"/>
</dbReference>
<protein>
    <recommendedName>
        <fullName evidence="7">Zn(2)-C6 fungal-type domain-containing protein</fullName>
    </recommendedName>
</protein>
<name>A0A7R7ZSL7_ASPCH</name>
<dbReference type="PANTHER" id="PTHR47256">
    <property type="entry name" value="ZN(II)2CYS6 TRANSCRIPTION FACTOR (EUROFUNG)-RELATED"/>
    <property type="match status" value="1"/>
</dbReference>
<evidence type="ECO:0000256" key="3">
    <source>
        <dbReference type="ARBA" id="ARBA00023125"/>
    </source>
</evidence>
<dbReference type="RefSeq" id="XP_043140341.1">
    <property type="nucleotide sequence ID" value="XM_043283020.1"/>
</dbReference>
<accession>A0A7R7ZSL7</accession>
<dbReference type="InterPro" id="IPR036864">
    <property type="entry name" value="Zn2-C6_fun-type_DNA-bd_sf"/>
</dbReference>
<feature type="region of interest" description="Disordered" evidence="6">
    <location>
        <begin position="540"/>
        <end position="561"/>
    </location>
</feature>
<gene>
    <name evidence="8" type="ORF">ACHE_70662A</name>
</gene>
<evidence type="ECO:0000256" key="6">
    <source>
        <dbReference type="SAM" id="MobiDB-lite"/>
    </source>
</evidence>
<dbReference type="CDD" id="cd00067">
    <property type="entry name" value="GAL4"/>
    <property type="match status" value="1"/>
</dbReference>
<dbReference type="AlphaFoldDB" id="A0A7R7ZSL7"/>
<dbReference type="PROSITE" id="PS50048">
    <property type="entry name" value="ZN2_CY6_FUNGAL_2"/>
    <property type="match status" value="1"/>
</dbReference>
<dbReference type="Pfam" id="PF00172">
    <property type="entry name" value="Zn_clus"/>
    <property type="match status" value="1"/>
</dbReference>
<sequence length="746" mass="83823">MNESQYYRQIAPGPSPTSEEAPSLPSPSGESRSSIAYSAGSTVGGPSSSGGGYGQAPTSGGSGRGSGSGGNSQWKKRVSTACLACKKSKRKCSGTAPCDNCRAFNRVCVFDESLDQRRRVAAKRTADELTYHRDLLNDLFKLIRAADESHALKLLEIIRKDASAEEIRTYIDETLAGLDSTSSHSKENNKEMVNKLEDVRQMLNVEGTSPSFRRKVMDIHFLCDEAPCKVPAKPWTTVTEDDDLVSHLISLYFTWDYPFYSFLDRDVFLRHMALGNLDSEFCSPFLVNAILANACHFSEFTEAYVVPGDILTKGADFLAEAERLRQQETAKIGLCSLQGTLCLYERYALSEDDDLGYLMLHQAIRAGETLGLIGDKRAKIIPEQLSFDMDTSLKRTAWGLFHVDTVIHTSFLRPSLVAKVNMNRMDRNASTDNDLWIPYPSHRNARPAYLSQYFDEACNLSEIALDISKELFSEDRSETSASQRRQVKGDLYERLKRWHNALPGIFGPETKPPPYIILLRMRYYALVINVFCNADDDISSTTSDAPKTPESEPRQSPTSKYDAWEVTQSAARGIASLARIHRREYGMTRAHYFAMYAINLALFTMLESESFDILDPDFLSLSSAFSVIASRSRLGRNLFHIFRQSVRSKSQGKRIRESSVSEELKELFDEDVIAKGQNWFDDYARGLEKLNQDERYSGLGNGSHDGEDLQEYPGLGLFDMLDRYESLSLGKDEVASERTTCKQEEW</sequence>
<dbReference type="GeneID" id="66986177"/>
<evidence type="ECO:0000256" key="2">
    <source>
        <dbReference type="ARBA" id="ARBA00023015"/>
    </source>
</evidence>